<dbReference type="InterPro" id="IPR037171">
    <property type="entry name" value="NagB/RpiA_transferase-like"/>
</dbReference>
<evidence type="ECO:0000313" key="6">
    <source>
        <dbReference type="Proteomes" id="UP000019184"/>
    </source>
</evidence>
<evidence type="ECO:0000256" key="4">
    <source>
        <dbReference type="RuleBase" id="RU361279"/>
    </source>
</evidence>
<dbReference type="EC" id="6.3.3.2" evidence="4"/>
<dbReference type="GO" id="GO:0035999">
    <property type="term" value="P:tetrahydrofolate interconversion"/>
    <property type="evidence" value="ECO:0007669"/>
    <property type="project" value="TreeGrafter"/>
</dbReference>
<keyword evidence="5" id="KW-0436">Ligase</keyword>
<dbReference type="Pfam" id="PF01812">
    <property type="entry name" value="5-FTHF_cyc-lig"/>
    <property type="match status" value="1"/>
</dbReference>
<sequence length="245" mass="27248">MTTTFNASLLLFFLSTMHDTPHQLRQRLRALRSALPPASQQQAALAVAGWLADWPVFTAAHRIAGYWACDGELNPMPLLERAWAANQQVYLPVLTDTPLQSLQFAPYQPNTPLRRNRFNIPEPDVPPTSWLEPPELDLVLMPLVAFDSCGNRLGMGGGFYDRSFAFQRDPGLHGHRPYLLGLGYTLQKVATLFRQPWDVPLDGVVTEVALEMFSVGESSVLTPTPFPQASEEIFRLPSSGRAAGY</sequence>
<reference evidence="5 6" key="1">
    <citation type="journal article" date="2014" name="ISME J.">
        <title>Candidatus Competibacter-lineage genomes retrieved from metagenomes reveal functional metabolic diversity.</title>
        <authorList>
            <person name="McIlroy S.J."/>
            <person name="Albertsen M."/>
            <person name="Andresen E.K."/>
            <person name="Saunders A.M."/>
            <person name="Kristiansen R."/>
            <person name="Stokholm-Bjerregaard M."/>
            <person name="Nielsen K.L."/>
            <person name="Nielsen P.H."/>
        </authorList>
    </citation>
    <scope>NUCLEOTIDE SEQUENCE [LARGE SCALE GENOMIC DNA]</scope>
    <source>
        <strain evidence="5 6">Run_B_J11</strain>
    </source>
</reference>
<dbReference type="Proteomes" id="UP000019184">
    <property type="component" value="Unassembled WGS sequence"/>
</dbReference>
<evidence type="ECO:0000313" key="5">
    <source>
        <dbReference type="EMBL" id="CDH43451.1"/>
    </source>
</evidence>
<dbReference type="GO" id="GO:0046872">
    <property type="term" value="F:metal ion binding"/>
    <property type="evidence" value="ECO:0007669"/>
    <property type="project" value="UniProtKB-KW"/>
</dbReference>
<protein>
    <recommendedName>
        <fullName evidence="4">5-formyltetrahydrofolate cyclo-ligase</fullName>
        <ecNumber evidence="4">6.3.3.2</ecNumber>
    </recommendedName>
</protein>
<accession>A0A7U7G7P7</accession>
<comment type="cofactor">
    <cofactor evidence="4">
        <name>Mg(2+)</name>
        <dbReference type="ChEBI" id="CHEBI:18420"/>
    </cofactor>
</comment>
<dbReference type="NCBIfam" id="TIGR02727">
    <property type="entry name" value="MTHFS_bact"/>
    <property type="match status" value="1"/>
</dbReference>
<keyword evidence="4" id="KW-0460">Magnesium</keyword>
<proteinExistence type="inferred from homology"/>
<keyword evidence="6" id="KW-1185">Reference proteome</keyword>
<dbReference type="GO" id="GO:0030272">
    <property type="term" value="F:5-formyltetrahydrofolate cyclo-ligase activity"/>
    <property type="evidence" value="ECO:0007669"/>
    <property type="project" value="UniProtKB-EC"/>
</dbReference>
<dbReference type="Gene3D" id="3.40.50.10420">
    <property type="entry name" value="NagB/RpiA/CoA transferase-like"/>
    <property type="match status" value="1"/>
</dbReference>
<dbReference type="AlphaFoldDB" id="A0A7U7G7P7"/>
<keyword evidence="4" id="KW-0479">Metal-binding</keyword>
<dbReference type="InterPro" id="IPR002698">
    <property type="entry name" value="FTHF_cligase"/>
</dbReference>
<comment type="similarity">
    <text evidence="1 4">Belongs to the 5-formyltetrahydrofolate cyclo-ligase family.</text>
</comment>
<dbReference type="GO" id="GO:0009396">
    <property type="term" value="P:folic acid-containing compound biosynthetic process"/>
    <property type="evidence" value="ECO:0007669"/>
    <property type="project" value="TreeGrafter"/>
</dbReference>
<dbReference type="RefSeq" id="WP_051497310.1">
    <property type="nucleotide sequence ID" value="NZ_CBTK010000024.1"/>
</dbReference>
<dbReference type="SUPFAM" id="SSF100950">
    <property type="entry name" value="NagB/RpiA/CoA transferase-like"/>
    <property type="match status" value="1"/>
</dbReference>
<comment type="catalytic activity">
    <reaction evidence="4">
        <text>(6S)-5-formyl-5,6,7,8-tetrahydrofolate + ATP = (6R)-5,10-methenyltetrahydrofolate + ADP + phosphate</text>
        <dbReference type="Rhea" id="RHEA:10488"/>
        <dbReference type="ChEBI" id="CHEBI:30616"/>
        <dbReference type="ChEBI" id="CHEBI:43474"/>
        <dbReference type="ChEBI" id="CHEBI:57455"/>
        <dbReference type="ChEBI" id="CHEBI:57457"/>
        <dbReference type="ChEBI" id="CHEBI:456216"/>
        <dbReference type="EC" id="6.3.3.2"/>
    </reaction>
</comment>
<dbReference type="PANTHER" id="PTHR23407">
    <property type="entry name" value="ATPASE INHIBITOR/5-FORMYLTETRAHYDROFOLATE CYCLO-LIGASE"/>
    <property type="match status" value="1"/>
</dbReference>
<comment type="caution">
    <text evidence="5">The sequence shown here is derived from an EMBL/GenBank/DDBJ whole genome shotgun (WGS) entry which is preliminary data.</text>
</comment>
<dbReference type="InterPro" id="IPR024185">
    <property type="entry name" value="FTHF_cligase-like_sf"/>
</dbReference>
<dbReference type="GO" id="GO:0005524">
    <property type="term" value="F:ATP binding"/>
    <property type="evidence" value="ECO:0007669"/>
    <property type="project" value="UniProtKB-KW"/>
</dbReference>
<keyword evidence="3 4" id="KW-0067">ATP-binding</keyword>
<name>A0A7U7G7P7_9GAMM</name>
<evidence type="ECO:0000256" key="3">
    <source>
        <dbReference type="ARBA" id="ARBA00022840"/>
    </source>
</evidence>
<dbReference type="OrthoDB" id="9801938at2"/>
<organism evidence="5 6">
    <name type="scientific">Candidatus Contendobacter odensis Run_B_J11</name>
    <dbReference type="NCBI Taxonomy" id="1400861"/>
    <lineage>
        <taxon>Bacteria</taxon>
        <taxon>Pseudomonadati</taxon>
        <taxon>Pseudomonadota</taxon>
        <taxon>Gammaproteobacteria</taxon>
        <taxon>Candidatus Competibacteraceae</taxon>
        <taxon>Candidatus Contendibacter</taxon>
    </lineage>
</organism>
<dbReference type="PANTHER" id="PTHR23407:SF1">
    <property type="entry name" value="5-FORMYLTETRAHYDROFOLATE CYCLO-LIGASE"/>
    <property type="match status" value="1"/>
</dbReference>
<evidence type="ECO:0000256" key="1">
    <source>
        <dbReference type="ARBA" id="ARBA00010638"/>
    </source>
</evidence>
<dbReference type="EMBL" id="CBTK010000024">
    <property type="protein sequence ID" value="CDH43451.1"/>
    <property type="molecule type" value="Genomic_DNA"/>
</dbReference>
<evidence type="ECO:0000256" key="2">
    <source>
        <dbReference type="ARBA" id="ARBA00022741"/>
    </source>
</evidence>
<gene>
    <name evidence="5" type="ORF">BN874_120102</name>
</gene>
<keyword evidence="2 4" id="KW-0547">Nucleotide-binding</keyword>